<dbReference type="InterPro" id="IPR051532">
    <property type="entry name" value="Ester_Hydrolysis_Enzymes"/>
</dbReference>
<accession>A0A4Y8ZVK2</accession>
<feature type="domain" description="SGNH hydrolase-type esterase" evidence="2">
    <location>
        <begin position="60"/>
        <end position="204"/>
    </location>
</feature>
<dbReference type="PANTHER" id="PTHR30383:SF5">
    <property type="entry name" value="SGNH HYDROLASE-TYPE ESTERASE DOMAIN-CONTAINING PROTEIN"/>
    <property type="match status" value="1"/>
</dbReference>
<dbReference type="PANTHER" id="PTHR30383">
    <property type="entry name" value="THIOESTERASE 1/PROTEASE 1/LYSOPHOSPHOLIPASE L1"/>
    <property type="match status" value="1"/>
</dbReference>
<feature type="chain" id="PRO_5021398990" description="SGNH hydrolase-type esterase domain-containing protein" evidence="1">
    <location>
        <begin position="17"/>
        <end position="224"/>
    </location>
</feature>
<keyword evidence="1" id="KW-0732">Signal</keyword>
<evidence type="ECO:0000259" key="2">
    <source>
        <dbReference type="Pfam" id="PF13472"/>
    </source>
</evidence>
<evidence type="ECO:0000256" key="1">
    <source>
        <dbReference type="SAM" id="SignalP"/>
    </source>
</evidence>
<protein>
    <recommendedName>
        <fullName evidence="2">SGNH hydrolase-type esterase domain-containing protein</fullName>
    </recommendedName>
</protein>
<dbReference type="OrthoDB" id="9790057at2"/>
<sequence>MKTLTLALALAFAADAAPPLPADAPFREEIARFAEIDAIQTPPACPVLFVGSSSIRLWTSLREDMAPLPVINRGFGGSTIPQANLHFDRIVTPYRPRAIVVYSGENDIDSGASPAQTVAAFEQFLALKDARLGDTPVFYIAAKPSRLRIAQLPKQAELNRAVAALATKRKDLRFIDIVPAMLEGGARDLYVADGLHMAPAGYAIWRDKVTAALNAAGIPKRRCR</sequence>
<dbReference type="GO" id="GO:0004622">
    <property type="term" value="F:phosphatidylcholine lysophospholipase activity"/>
    <property type="evidence" value="ECO:0007669"/>
    <property type="project" value="TreeGrafter"/>
</dbReference>
<gene>
    <name evidence="3" type="ORF">E2493_02225</name>
</gene>
<dbReference type="Pfam" id="PF13472">
    <property type="entry name" value="Lipase_GDSL_2"/>
    <property type="match status" value="1"/>
</dbReference>
<feature type="signal peptide" evidence="1">
    <location>
        <begin position="1"/>
        <end position="16"/>
    </location>
</feature>
<reference evidence="3 4" key="1">
    <citation type="submission" date="2019-03" db="EMBL/GenBank/DDBJ databases">
        <title>Genome sequence of Sphingomonas sp. 17J27-24.</title>
        <authorList>
            <person name="Kim M."/>
            <person name="Maeng S."/>
            <person name="Sathiyaraj S."/>
        </authorList>
    </citation>
    <scope>NUCLEOTIDE SEQUENCE [LARGE SCALE GENOMIC DNA]</scope>
    <source>
        <strain evidence="3 4">17J27-24</strain>
    </source>
</reference>
<proteinExistence type="predicted"/>
<dbReference type="Gene3D" id="3.40.50.1110">
    <property type="entry name" value="SGNH hydrolase"/>
    <property type="match status" value="1"/>
</dbReference>
<dbReference type="EMBL" id="SPDV01000002">
    <property type="protein sequence ID" value="TFI60083.1"/>
    <property type="molecule type" value="Genomic_DNA"/>
</dbReference>
<name>A0A4Y8ZVK2_9SPHN</name>
<evidence type="ECO:0000313" key="4">
    <source>
        <dbReference type="Proteomes" id="UP000298213"/>
    </source>
</evidence>
<keyword evidence="4" id="KW-1185">Reference proteome</keyword>
<evidence type="ECO:0000313" key="3">
    <source>
        <dbReference type="EMBL" id="TFI60083.1"/>
    </source>
</evidence>
<dbReference type="SUPFAM" id="SSF52266">
    <property type="entry name" value="SGNH hydrolase"/>
    <property type="match status" value="1"/>
</dbReference>
<dbReference type="Proteomes" id="UP000298213">
    <property type="component" value="Unassembled WGS sequence"/>
</dbReference>
<comment type="caution">
    <text evidence="3">The sequence shown here is derived from an EMBL/GenBank/DDBJ whole genome shotgun (WGS) entry which is preliminary data.</text>
</comment>
<dbReference type="AlphaFoldDB" id="A0A4Y8ZVK2"/>
<dbReference type="RefSeq" id="WP_135083273.1">
    <property type="nucleotide sequence ID" value="NZ_SPDV01000002.1"/>
</dbReference>
<organism evidence="3 4">
    <name type="scientific">Sphingomonas parva</name>
    <dbReference type="NCBI Taxonomy" id="2555898"/>
    <lineage>
        <taxon>Bacteria</taxon>
        <taxon>Pseudomonadati</taxon>
        <taxon>Pseudomonadota</taxon>
        <taxon>Alphaproteobacteria</taxon>
        <taxon>Sphingomonadales</taxon>
        <taxon>Sphingomonadaceae</taxon>
        <taxon>Sphingomonas</taxon>
    </lineage>
</organism>
<dbReference type="InterPro" id="IPR013830">
    <property type="entry name" value="SGNH_hydro"/>
</dbReference>
<dbReference type="InterPro" id="IPR036514">
    <property type="entry name" value="SGNH_hydro_sf"/>
</dbReference>